<reference evidence="2" key="1">
    <citation type="journal article" date="2019" name="PLoS Negl. Trop. Dis.">
        <title>Revisiting the worldwide diversity of Leptospira species in the environment.</title>
        <authorList>
            <person name="Vincent A.T."/>
            <person name="Schiettekatte O."/>
            <person name="Bourhy P."/>
            <person name="Veyrier F.J."/>
            <person name="Picardeau M."/>
        </authorList>
    </citation>
    <scope>NUCLEOTIDE SEQUENCE [LARGE SCALE GENOMIC DNA]</scope>
    <source>
        <strain evidence="2">201702476</strain>
    </source>
</reference>
<accession>A0A4R9K0E5</accession>
<dbReference type="EMBL" id="RQGD01000025">
    <property type="protein sequence ID" value="TGL59122.1"/>
    <property type="molecule type" value="Genomic_DNA"/>
</dbReference>
<dbReference type="GO" id="GO:0005829">
    <property type="term" value="C:cytosol"/>
    <property type="evidence" value="ECO:0007669"/>
    <property type="project" value="TreeGrafter"/>
</dbReference>
<dbReference type="Pfam" id="PF22691">
    <property type="entry name" value="Thiolase_C_1"/>
    <property type="match status" value="1"/>
</dbReference>
<dbReference type="PANTHER" id="PTHR42689">
    <property type="entry name" value="ACETYL-COA ACYLTRANSFERASE FADA2 (3-KETOACYL-COA THIOLASE) (BETA-KETOTHIOLASE)-RELATED"/>
    <property type="match status" value="1"/>
</dbReference>
<feature type="domain" description="Thiolase C-terminal" evidence="1">
    <location>
        <begin position="272"/>
        <end position="407"/>
    </location>
</feature>
<dbReference type="SUPFAM" id="SSF53901">
    <property type="entry name" value="Thiolase-like"/>
    <property type="match status" value="2"/>
</dbReference>
<comment type="caution">
    <text evidence="2">The sequence shown here is derived from an EMBL/GenBank/DDBJ whole genome shotgun (WGS) entry which is preliminary data.</text>
</comment>
<dbReference type="GO" id="GO:0016746">
    <property type="term" value="F:acyltransferase activity"/>
    <property type="evidence" value="ECO:0007669"/>
    <property type="project" value="InterPro"/>
</dbReference>
<evidence type="ECO:0000313" key="3">
    <source>
        <dbReference type="Proteomes" id="UP000297693"/>
    </source>
</evidence>
<evidence type="ECO:0000259" key="1">
    <source>
        <dbReference type="Pfam" id="PF22691"/>
    </source>
</evidence>
<keyword evidence="3" id="KW-1185">Reference proteome</keyword>
<dbReference type="Gene3D" id="3.40.47.10">
    <property type="match status" value="1"/>
</dbReference>
<dbReference type="AlphaFoldDB" id="A0A4R9K0E5"/>
<evidence type="ECO:0000313" key="2">
    <source>
        <dbReference type="EMBL" id="TGL59122.1"/>
    </source>
</evidence>
<gene>
    <name evidence="2" type="ORF">EHQ58_09400</name>
</gene>
<dbReference type="OrthoDB" id="340898at2"/>
<dbReference type="Proteomes" id="UP000297693">
    <property type="component" value="Unassembled WGS sequence"/>
</dbReference>
<sequence length="508" mass="55398">MKPIFLGVADTIESEFDQDSYKQASTMEKYFKLLFRSVDKLCTFLGTDRNRLAPFLTDFVSIDSLSLGRTGYGHAVRDANDLGFTGISCHMVDLGGASVGGALHQAYSIVTSNPNAVVLVAAADVPKSVFKQVSDLKRLTETVCHKDFEINYGATLIALYALLAERQMSESGVTTNDHIDIAKHFRSNAVGNPRAFQYQKELTDKQLHRPLAGPYSTPMIAIVTDHAFATLVTTVEKKQELIDKGILRKDAQHIFMTGASHAVHAEYFYQKKGMGSPAAIACEKAFSLSGFAREEVEYAWIYDCFTGMIIQQASLYFGVSPRLVADSLKTGHISNGKNDIPINCGGGILNYQAAMSLSGVTGLIDVASQYQLAVDPIPKILKSKPRVSLLGGNGGIDSINSVVIFSTEESSKPIRIPQFPRPIQVNEVDAKAGDVCEILSATTVHFNPGGEKKPPYVLCALQTERGSMCVTNLFTSDENEIETTDGLDFRKTKVQLKMIDGKLQAILK</sequence>
<protein>
    <submittedName>
        <fullName evidence="2">Thiolase family protein</fullName>
    </submittedName>
</protein>
<dbReference type="RefSeq" id="WP_135623646.1">
    <property type="nucleotide sequence ID" value="NZ_RQGD01000025.1"/>
</dbReference>
<organism evidence="2 3">
    <name type="scientific">Leptospira ognonensis</name>
    <dbReference type="NCBI Taxonomy" id="2484945"/>
    <lineage>
        <taxon>Bacteria</taxon>
        <taxon>Pseudomonadati</taxon>
        <taxon>Spirochaetota</taxon>
        <taxon>Spirochaetia</taxon>
        <taxon>Leptospirales</taxon>
        <taxon>Leptospiraceae</taxon>
        <taxon>Leptospira</taxon>
    </lineage>
</organism>
<dbReference type="InterPro" id="IPR050521">
    <property type="entry name" value="3-ketoacyl-CoA_Thiolase"/>
</dbReference>
<dbReference type="InterPro" id="IPR016039">
    <property type="entry name" value="Thiolase-like"/>
</dbReference>
<dbReference type="PANTHER" id="PTHR42689:SF1">
    <property type="entry name" value="ACETYL-COA ACYLTRANSFERASE FADA2 (3-KETOACYL-COA THIOLASE) (BETA-KETOTHIOLASE)-RELATED"/>
    <property type="match status" value="1"/>
</dbReference>
<dbReference type="InterPro" id="IPR055140">
    <property type="entry name" value="Thiolase_C_2"/>
</dbReference>
<name>A0A4R9K0E5_9LEPT</name>
<proteinExistence type="predicted"/>